<evidence type="ECO:0000259" key="5">
    <source>
        <dbReference type="PROSITE" id="PS50163"/>
    </source>
</evidence>
<dbReference type="InterPro" id="IPR013765">
    <property type="entry name" value="DNA_recomb/repair_RecA"/>
</dbReference>
<dbReference type="Gene3D" id="3.40.50.300">
    <property type="entry name" value="P-loop containing nucleotide triphosphate hydrolases"/>
    <property type="match status" value="1"/>
</dbReference>
<accession>A0A2D1G819</accession>
<evidence type="ECO:0000256" key="4">
    <source>
        <dbReference type="ARBA" id="ARBA00023172"/>
    </source>
</evidence>
<dbReference type="PROSITE" id="PS50163">
    <property type="entry name" value="RECA_3"/>
    <property type="match status" value="1"/>
</dbReference>
<dbReference type="InterPro" id="IPR027417">
    <property type="entry name" value="P-loop_NTPase"/>
</dbReference>
<evidence type="ECO:0000256" key="1">
    <source>
        <dbReference type="ARBA" id="ARBA00009391"/>
    </source>
</evidence>
<dbReference type="SUPFAM" id="SSF52540">
    <property type="entry name" value="P-loop containing nucleoside triphosphate hydrolases"/>
    <property type="match status" value="1"/>
</dbReference>
<reference evidence="6 7" key="1">
    <citation type="submission" date="2017-09" db="EMBL/GenBank/DDBJ databases">
        <authorList>
            <person name="Abdullah M."/>
            <person name="Cabreras A."/>
            <person name="Frueh W."/>
            <person name="Le H."/>
            <person name="Lezo S."/>
            <person name="Mvoula E."/>
            <person name="Quinn R."/>
            <person name="Sadana R."/>
            <person name="Saha S."/>
            <person name="Klyczek K."/>
            <person name="Garlena R.A."/>
            <person name="Russell D.A."/>
            <person name="Pope W.H."/>
            <person name="Jacobs-Sera D."/>
            <person name="Hendrix R.W."/>
            <person name="Hatfull G.F."/>
        </authorList>
    </citation>
    <scope>NUCLEOTIDE SEQUENCE [LARGE SCALE GENOMIC DNA]</scope>
</reference>
<name>A0A2D1G819_9CAUD</name>
<proteinExistence type="inferred from homology"/>
<dbReference type="GO" id="GO:0008094">
    <property type="term" value="F:ATP-dependent activity, acting on DNA"/>
    <property type="evidence" value="ECO:0007669"/>
    <property type="project" value="InterPro"/>
</dbReference>
<keyword evidence="3" id="KW-0067">ATP-binding</keyword>
<sequence length="372" mass="40825">MGREDRQGTDVTNNPQLAKLLSDVQNKYGENAVMMAKDMVTYPPVRSGTLALDFAIGVGGLPSDRVIEIGGTEGTGKTTLSLLAMQQFLLAQPERFALVLDLEHKMTKDWAVQLVGEELWDDRVIYAQPDHVEQATNMYSDLVGSGQICFALFDSIGGAAVRAGIEKEAEKVQVGGNANAITKFARLASNFSAKYRCLTVGTNQERVDMEGFRRYMTPGGNGWKHACILRIRLKASTQDKVETVVNGEKMVVGRKIHAQIVKNQLAAPGRSAWWWMYHVPTEEYGFGIDTLDEIVRLAILTGVIKQRVSYYDHPALENGTVKGMTSLAKAIGDDEALRNTIVSETLAVLKTDSSLLAEVAPLDDTVPQDMED</sequence>
<dbReference type="InterPro" id="IPR049428">
    <property type="entry name" value="RecA-like_N"/>
</dbReference>
<dbReference type="PANTHER" id="PTHR45900:SF1">
    <property type="entry name" value="MITOCHONDRIAL DNA REPAIR PROTEIN RECA HOMOLOG-RELATED"/>
    <property type="match status" value="1"/>
</dbReference>
<protein>
    <submittedName>
        <fullName evidence="6">RecA-like DNA recombinase</fullName>
    </submittedName>
</protein>
<dbReference type="PANTHER" id="PTHR45900">
    <property type="entry name" value="RECA"/>
    <property type="match status" value="1"/>
</dbReference>
<evidence type="ECO:0000313" key="7">
    <source>
        <dbReference type="Proteomes" id="UP000230528"/>
    </source>
</evidence>
<keyword evidence="4" id="KW-0233">DNA recombination</keyword>
<keyword evidence="7" id="KW-1185">Reference proteome</keyword>
<comment type="similarity">
    <text evidence="1">Belongs to the RecA family.</text>
</comment>
<gene>
    <name evidence="6" type="ORF">SEA_BIGSWOLE_216</name>
</gene>
<dbReference type="GO" id="GO:0005524">
    <property type="term" value="F:ATP binding"/>
    <property type="evidence" value="ECO:0007669"/>
    <property type="project" value="UniProtKB-KW"/>
</dbReference>
<evidence type="ECO:0000256" key="2">
    <source>
        <dbReference type="ARBA" id="ARBA00022741"/>
    </source>
</evidence>
<dbReference type="Proteomes" id="UP000230528">
    <property type="component" value="Genome"/>
</dbReference>
<keyword evidence="2" id="KW-0547">Nucleotide-binding</keyword>
<evidence type="ECO:0000313" key="6">
    <source>
        <dbReference type="EMBL" id="ATN87857.1"/>
    </source>
</evidence>
<evidence type="ECO:0000256" key="3">
    <source>
        <dbReference type="ARBA" id="ARBA00022840"/>
    </source>
</evidence>
<dbReference type="GO" id="GO:0003697">
    <property type="term" value="F:single-stranded DNA binding"/>
    <property type="evidence" value="ECO:0007669"/>
    <property type="project" value="InterPro"/>
</dbReference>
<dbReference type="InterPro" id="IPR020587">
    <property type="entry name" value="RecA_monomer-monomer_interface"/>
</dbReference>
<dbReference type="GO" id="GO:0006281">
    <property type="term" value="P:DNA repair"/>
    <property type="evidence" value="ECO:0007669"/>
    <property type="project" value="InterPro"/>
</dbReference>
<dbReference type="Pfam" id="PF00154">
    <property type="entry name" value="RecA_N"/>
    <property type="match status" value="1"/>
</dbReference>
<dbReference type="EMBL" id="MF919495">
    <property type="protein sequence ID" value="ATN87857.1"/>
    <property type="molecule type" value="Genomic_DNA"/>
</dbReference>
<feature type="domain" description="RecA family profile 2" evidence="5">
    <location>
        <begin position="217"/>
        <end position="293"/>
    </location>
</feature>
<organism evidence="6 7">
    <name type="scientific">Mycobacterium phage Bigswole</name>
    <dbReference type="NCBI Taxonomy" id="2041521"/>
    <lineage>
        <taxon>Viruses</taxon>
        <taxon>Duplodnaviria</taxon>
        <taxon>Heunggongvirae</taxon>
        <taxon>Uroviricota</taxon>
        <taxon>Caudoviricetes</taxon>
        <taxon>Ceeclamvirinae</taxon>
        <taxon>Bixzunavirus</taxon>
        <taxon>Bixzunavirus bigswole</taxon>
    </lineage>
</organism>
<dbReference type="GO" id="GO:0006310">
    <property type="term" value="P:DNA recombination"/>
    <property type="evidence" value="ECO:0007669"/>
    <property type="project" value="UniProtKB-KW"/>
</dbReference>